<dbReference type="Gene3D" id="3.40.50.1240">
    <property type="entry name" value="Phosphoglycerate mutase-like"/>
    <property type="match status" value="1"/>
</dbReference>
<evidence type="ECO:0000313" key="1">
    <source>
        <dbReference type="EMBL" id="CAA9228164.1"/>
    </source>
</evidence>
<sequence>MSRIWMVRHGRAAAGFGAELDPGLDDHGRAQAEAVADRLAPLGPLPMVVSPLRRCRETAAPLEARWGVTARVDPDVGEI</sequence>
<dbReference type="CDD" id="cd07067">
    <property type="entry name" value="HP_PGM_like"/>
    <property type="match status" value="1"/>
</dbReference>
<reference evidence="1" key="1">
    <citation type="submission" date="2020-02" db="EMBL/GenBank/DDBJ databases">
        <authorList>
            <person name="Meier V. D."/>
        </authorList>
    </citation>
    <scope>NUCLEOTIDE SEQUENCE</scope>
    <source>
        <strain evidence="1">AVDCRST_MAG50</strain>
    </source>
</reference>
<gene>
    <name evidence="1" type="ORF">AVDCRST_MAG50-1630</name>
</gene>
<evidence type="ECO:0008006" key="2">
    <source>
        <dbReference type="Google" id="ProtNLM"/>
    </source>
</evidence>
<dbReference type="InterPro" id="IPR029033">
    <property type="entry name" value="His_PPase_superfam"/>
</dbReference>
<dbReference type="AlphaFoldDB" id="A0A6J4HM23"/>
<dbReference type="EMBL" id="CADCTF010000053">
    <property type="protein sequence ID" value="CAA9228164.1"/>
    <property type="molecule type" value="Genomic_DNA"/>
</dbReference>
<dbReference type="InterPro" id="IPR013078">
    <property type="entry name" value="His_Pase_superF_clade-1"/>
</dbReference>
<protein>
    <recommendedName>
        <fullName evidence="2">Histidine phosphatase family protein</fullName>
    </recommendedName>
</protein>
<name>A0A6J4HM23_9ACTN</name>
<proteinExistence type="predicted"/>
<accession>A0A6J4HM23</accession>
<dbReference type="SUPFAM" id="SSF53254">
    <property type="entry name" value="Phosphoglycerate mutase-like"/>
    <property type="match status" value="1"/>
</dbReference>
<organism evidence="1">
    <name type="scientific">uncultured Acidimicrobiales bacterium</name>
    <dbReference type="NCBI Taxonomy" id="310071"/>
    <lineage>
        <taxon>Bacteria</taxon>
        <taxon>Bacillati</taxon>
        <taxon>Actinomycetota</taxon>
        <taxon>Acidimicrobiia</taxon>
        <taxon>Acidimicrobiales</taxon>
        <taxon>environmental samples</taxon>
    </lineage>
</organism>
<dbReference type="Pfam" id="PF00300">
    <property type="entry name" value="His_Phos_1"/>
    <property type="match status" value="1"/>
</dbReference>